<keyword evidence="4" id="KW-0547">Nucleotide-binding</keyword>
<evidence type="ECO:0000256" key="7">
    <source>
        <dbReference type="ARBA" id="ARBA00023204"/>
    </source>
</evidence>
<keyword evidence="5 9" id="KW-0227">DNA damage</keyword>
<dbReference type="Gene3D" id="3.40.50.300">
    <property type="entry name" value="P-loop containing nucleotide triphosphate hydrolases"/>
    <property type="match status" value="2"/>
</dbReference>
<evidence type="ECO:0000256" key="5">
    <source>
        <dbReference type="ARBA" id="ARBA00022763"/>
    </source>
</evidence>
<reference evidence="12" key="1">
    <citation type="journal article" date="2019" name="Int. J. Syst. Evol. Microbiol.">
        <title>The Global Catalogue of Microorganisms (GCM) 10K type strain sequencing project: providing services to taxonomists for standard genome sequencing and annotation.</title>
        <authorList>
            <consortium name="The Broad Institute Genomics Platform"/>
            <consortium name="The Broad Institute Genome Sequencing Center for Infectious Disease"/>
            <person name="Wu L."/>
            <person name="Ma J."/>
        </authorList>
    </citation>
    <scope>NUCLEOTIDE SEQUENCE [LARGE SCALE GENOMIC DNA]</scope>
    <source>
        <strain evidence="12">JCM 18050</strain>
    </source>
</reference>
<comment type="caution">
    <text evidence="11">The sequence shown here is derived from an EMBL/GenBank/DDBJ whole genome shotgun (WGS) entry which is preliminary data.</text>
</comment>
<dbReference type="NCBIfam" id="NF008121">
    <property type="entry name" value="PRK10869.1"/>
    <property type="match status" value="1"/>
</dbReference>
<evidence type="ECO:0000256" key="4">
    <source>
        <dbReference type="ARBA" id="ARBA00022741"/>
    </source>
</evidence>
<comment type="function">
    <text evidence="1 9">May be involved in recombinational repair of damaged DNA.</text>
</comment>
<sequence>MLTQLTINNFAIVDNLIVDFNTGMTAITGETGAGKSISVDALSLCLGARADASFIRHGSDRIDISAHFLLDDTPSALAWLKENQLDDHNECIVRRVIAQDGRSKAFINGSAVPVSQLKELGQMLIQIHGQHEHQLLMRSDYQQHLLDQYMADATLINAMKNAYKKWKNATEQFAQYEKSRQEQDAHTQLLQYQLKELNEFSPIEGEYEQIDEEYKRLSNSEQLIKLSQQILDMLSENPDFNILNQLNSAKNMTQDLANIDSQLMNVCSMLEDATIPLQEASYELSHYTENLDIDPSRVMQLEQRISKQISLARKHHIQPEKLPELHQQLLDAFKQIANQDEIGEQLKQDIAQYYQQAQSDAKKLHTSRTKVAEALSKKISKTIQELSMPHGQFSIDIAWDDKKMSETGADHITFLVTTNPGQPMQPISKVASGGELSRIALAVQVLTAQKMETPALIFDEIDVGISGPTAAKVGNLLRELGQSTQVITVTHLPQVAGNAHHHYFVTKKTDGKHTQTQMNGLDQNQRLAELARLLGGDKITENTLANAKELLIQ</sequence>
<dbReference type="InterPro" id="IPR004604">
    <property type="entry name" value="DNA_recomb/repair_RecN"/>
</dbReference>
<evidence type="ECO:0000259" key="10">
    <source>
        <dbReference type="Pfam" id="PF02463"/>
    </source>
</evidence>
<evidence type="ECO:0000256" key="1">
    <source>
        <dbReference type="ARBA" id="ARBA00003618"/>
    </source>
</evidence>
<evidence type="ECO:0000256" key="2">
    <source>
        <dbReference type="ARBA" id="ARBA00009441"/>
    </source>
</evidence>
<dbReference type="PANTHER" id="PTHR11059">
    <property type="entry name" value="DNA REPAIR PROTEIN RECN"/>
    <property type="match status" value="1"/>
</dbReference>
<dbReference type="Pfam" id="PF02463">
    <property type="entry name" value="SMC_N"/>
    <property type="match status" value="1"/>
</dbReference>
<evidence type="ECO:0000256" key="3">
    <source>
        <dbReference type="ARBA" id="ARBA00021315"/>
    </source>
</evidence>
<evidence type="ECO:0000256" key="8">
    <source>
        <dbReference type="ARBA" id="ARBA00033408"/>
    </source>
</evidence>
<comment type="similarity">
    <text evidence="2 9">Belongs to the RecN family.</text>
</comment>
<accession>A0ABP9NCN4</accession>
<keyword evidence="7 9" id="KW-0234">DNA repair</keyword>
<evidence type="ECO:0000256" key="9">
    <source>
        <dbReference type="PIRNR" id="PIRNR003128"/>
    </source>
</evidence>
<feature type="domain" description="RecF/RecN/SMC N-terminal" evidence="10">
    <location>
        <begin position="1"/>
        <end position="512"/>
    </location>
</feature>
<dbReference type="EMBL" id="BAABHY010000005">
    <property type="protein sequence ID" value="GAA5113182.1"/>
    <property type="molecule type" value="Genomic_DNA"/>
</dbReference>
<dbReference type="SUPFAM" id="SSF52540">
    <property type="entry name" value="P-loop containing nucleoside triphosphate hydrolases"/>
    <property type="match status" value="1"/>
</dbReference>
<evidence type="ECO:0000313" key="11">
    <source>
        <dbReference type="EMBL" id="GAA5113182.1"/>
    </source>
</evidence>
<protein>
    <recommendedName>
        <fullName evidence="3 9">DNA repair protein RecN</fullName>
    </recommendedName>
    <alternativeName>
        <fullName evidence="8 9">Recombination protein N</fullName>
    </alternativeName>
</protein>
<gene>
    <name evidence="11" type="primary">recN</name>
    <name evidence="11" type="ORF">GCM10023211_20970</name>
</gene>
<keyword evidence="12" id="KW-1185">Reference proteome</keyword>
<dbReference type="Proteomes" id="UP001500171">
    <property type="component" value="Unassembled WGS sequence"/>
</dbReference>
<evidence type="ECO:0000256" key="6">
    <source>
        <dbReference type="ARBA" id="ARBA00022840"/>
    </source>
</evidence>
<evidence type="ECO:0000313" key="12">
    <source>
        <dbReference type="Proteomes" id="UP001500171"/>
    </source>
</evidence>
<dbReference type="InterPro" id="IPR027417">
    <property type="entry name" value="P-loop_NTPase"/>
</dbReference>
<dbReference type="RefSeq" id="WP_345491943.1">
    <property type="nucleotide sequence ID" value="NZ_BAABHY010000005.1"/>
</dbReference>
<dbReference type="CDD" id="cd03241">
    <property type="entry name" value="ABC_RecN"/>
    <property type="match status" value="2"/>
</dbReference>
<dbReference type="NCBIfam" id="TIGR00634">
    <property type="entry name" value="recN"/>
    <property type="match status" value="1"/>
</dbReference>
<proteinExistence type="inferred from homology"/>
<dbReference type="PIRSF" id="PIRSF003128">
    <property type="entry name" value="RecN"/>
    <property type="match status" value="1"/>
</dbReference>
<organism evidence="11 12">
    <name type="scientific">Orbus sasakiae</name>
    <dbReference type="NCBI Taxonomy" id="1078475"/>
    <lineage>
        <taxon>Bacteria</taxon>
        <taxon>Pseudomonadati</taxon>
        <taxon>Pseudomonadota</taxon>
        <taxon>Gammaproteobacteria</taxon>
        <taxon>Orbales</taxon>
        <taxon>Orbaceae</taxon>
        <taxon>Orbus</taxon>
    </lineage>
</organism>
<name>A0ABP9NCN4_9GAMM</name>
<dbReference type="PANTHER" id="PTHR11059:SF0">
    <property type="entry name" value="DNA REPAIR PROTEIN RECN"/>
    <property type="match status" value="1"/>
</dbReference>
<keyword evidence="6" id="KW-0067">ATP-binding</keyword>
<dbReference type="InterPro" id="IPR003395">
    <property type="entry name" value="RecF/RecN/SMC_N"/>
</dbReference>